<comment type="similarity">
    <text evidence="2">Belongs to the ADIPOR family.</text>
</comment>
<feature type="binding site" evidence="6">
    <location>
        <position position="276"/>
    </location>
    <ligand>
        <name>Zn(2+)</name>
        <dbReference type="ChEBI" id="CHEBI:29105"/>
    </ligand>
</feature>
<dbReference type="OrthoDB" id="529367at2759"/>
<evidence type="ECO:0000256" key="2">
    <source>
        <dbReference type="ARBA" id="ARBA00007018"/>
    </source>
</evidence>
<evidence type="ECO:0000256" key="4">
    <source>
        <dbReference type="ARBA" id="ARBA00022989"/>
    </source>
</evidence>
<evidence type="ECO:0000313" key="9">
    <source>
        <dbReference type="Proteomes" id="UP000320762"/>
    </source>
</evidence>
<dbReference type="EMBL" id="VDMD01000009">
    <property type="protein sequence ID" value="TRM63569.1"/>
    <property type="molecule type" value="Genomic_DNA"/>
</dbReference>
<dbReference type="GO" id="GO:0038023">
    <property type="term" value="F:signaling receptor activity"/>
    <property type="evidence" value="ECO:0007669"/>
    <property type="project" value="TreeGrafter"/>
</dbReference>
<keyword evidence="3 7" id="KW-0812">Transmembrane</keyword>
<name>A0A550CFI9_9AGAR</name>
<dbReference type="PANTHER" id="PTHR20855:SF52">
    <property type="entry name" value="ADIPONECTIN RECEPTOR PROTEIN"/>
    <property type="match status" value="1"/>
</dbReference>
<dbReference type="STRING" id="97359.A0A550CFI9"/>
<comment type="subcellular location">
    <subcellularLocation>
        <location evidence="1">Membrane</location>
        <topology evidence="1">Multi-pass membrane protein</topology>
    </subcellularLocation>
</comment>
<keyword evidence="6" id="KW-0862">Zinc</keyword>
<dbReference type="AlphaFoldDB" id="A0A550CFI9"/>
<comment type="caution">
    <text evidence="8">The sequence shown here is derived from an EMBL/GenBank/DDBJ whole genome shotgun (WGS) entry which is preliminary data.</text>
</comment>
<gene>
    <name evidence="8" type="ORF">BD626DRAFT_494704</name>
</gene>
<feature type="binding site" evidence="6">
    <location>
        <position position="126"/>
    </location>
    <ligand>
        <name>Zn(2+)</name>
        <dbReference type="ChEBI" id="CHEBI:29105"/>
    </ligand>
</feature>
<organism evidence="8 9">
    <name type="scientific">Schizophyllum amplum</name>
    <dbReference type="NCBI Taxonomy" id="97359"/>
    <lineage>
        <taxon>Eukaryota</taxon>
        <taxon>Fungi</taxon>
        <taxon>Dikarya</taxon>
        <taxon>Basidiomycota</taxon>
        <taxon>Agaricomycotina</taxon>
        <taxon>Agaricomycetes</taxon>
        <taxon>Agaricomycetidae</taxon>
        <taxon>Agaricales</taxon>
        <taxon>Schizophyllaceae</taxon>
        <taxon>Schizophyllum</taxon>
    </lineage>
</organism>
<feature type="transmembrane region" description="Helical" evidence="7">
    <location>
        <begin position="100"/>
        <end position="125"/>
    </location>
</feature>
<feature type="binding site" evidence="6">
    <location>
        <position position="272"/>
    </location>
    <ligand>
        <name>Zn(2+)</name>
        <dbReference type="ChEBI" id="CHEBI:29105"/>
    </ligand>
</feature>
<dbReference type="GO" id="GO:0016020">
    <property type="term" value="C:membrane"/>
    <property type="evidence" value="ECO:0007669"/>
    <property type="project" value="UniProtKB-SubCell"/>
</dbReference>
<dbReference type="PANTHER" id="PTHR20855">
    <property type="entry name" value="ADIPOR/PROGESTIN RECEPTOR-RELATED"/>
    <property type="match status" value="1"/>
</dbReference>
<keyword evidence="4 7" id="KW-1133">Transmembrane helix</keyword>
<dbReference type="Proteomes" id="UP000320762">
    <property type="component" value="Unassembled WGS sequence"/>
</dbReference>
<reference evidence="8 9" key="1">
    <citation type="journal article" date="2019" name="New Phytol.">
        <title>Comparative genomics reveals unique wood-decay strategies and fruiting body development in the Schizophyllaceae.</title>
        <authorList>
            <person name="Almasi E."/>
            <person name="Sahu N."/>
            <person name="Krizsan K."/>
            <person name="Balint B."/>
            <person name="Kovacs G.M."/>
            <person name="Kiss B."/>
            <person name="Cseklye J."/>
            <person name="Drula E."/>
            <person name="Henrissat B."/>
            <person name="Nagy I."/>
            <person name="Chovatia M."/>
            <person name="Adam C."/>
            <person name="LaButti K."/>
            <person name="Lipzen A."/>
            <person name="Riley R."/>
            <person name="Grigoriev I.V."/>
            <person name="Nagy L.G."/>
        </authorList>
    </citation>
    <scope>NUCLEOTIDE SEQUENCE [LARGE SCALE GENOMIC DNA]</scope>
    <source>
        <strain evidence="8 9">NL-1724</strain>
    </source>
</reference>
<feature type="transmembrane region" description="Helical" evidence="7">
    <location>
        <begin position="146"/>
        <end position="164"/>
    </location>
</feature>
<protein>
    <submittedName>
        <fullName evidence="8">Hemolysin-III related-domain-containing protein</fullName>
    </submittedName>
</protein>
<proteinExistence type="inferred from homology"/>
<feature type="transmembrane region" description="Helical" evidence="7">
    <location>
        <begin position="234"/>
        <end position="253"/>
    </location>
</feature>
<feature type="transmembrane region" description="Helical" evidence="7">
    <location>
        <begin position="170"/>
        <end position="189"/>
    </location>
</feature>
<feature type="transmembrane region" description="Helical" evidence="7">
    <location>
        <begin position="201"/>
        <end position="222"/>
    </location>
</feature>
<keyword evidence="9" id="KW-1185">Reference proteome</keyword>
<evidence type="ECO:0000256" key="1">
    <source>
        <dbReference type="ARBA" id="ARBA00004141"/>
    </source>
</evidence>
<dbReference type="Pfam" id="PF03006">
    <property type="entry name" value="HlyIII"/>
    <property type="match status" value="1"/>
</dbReference>
<keyword evidence="6" id="KW-0479">Metal-binding</keyword>
<keyword evidence="5 7" id="KW-0472">Membrane</keyword>
<dbReference type="GO" id="GO:0046872">
    <property type="term" value="F:metal ion binding"/>
    <property type="evidence" value="ECO:0007669"/>
    <property type="project" value="UniProtKB-KW"/>
</dbReference>
<evidence type="ECO:0000256" key="6">
    <source>
        <dbReference type="PIRSR" id="PIRSR604254-1"/>
    </source>
</evidence>
<dbReference type="InterPro" id="IPR004254">
    <property type="entry name" value="AdipoR/HlyIII-related"/>
</dbReference>
<evidence type="ECO:0000256" key="5">
    <source>
        <dbReference type="ARBA" id="ARBA00023136"/>
    </source>
</evidence>
<evidence type="ECO:0000256" key="7">
    <source>
        <dbReference type="SAM" id="Phobius"/>
    </source>
</evidence>
<sequence length="306" mass="34113">MQRIQRAWNSAAANPVDAAQRIIAVSKTIAWAELEEWQKDNEYILEGYRRTQNSWKDTFHSVFAYVHNETVNIHSHLWGAVLFVYLIVTFPSYIRRFPEATWIDVAVACVFLSSAVFCLSASAFYHAASSHSYSVARRCHALDYSGVVVLTVGSFYPSLYYGFYGDARMQAAYISGITLIGIGAAYVVLSPEYSKPTHRGTRTSVFIALGLCAVVPVAHWFFTHGASTLLLDMGYGWLVASGALYIAGALIYANRIPERYSPGTFDYYLSSHQIFHVCVVLAALAHLAGVRKSIEYTYAGRLHRGM</sequence>
<evidence type="ECO:0000256" key="3">
    <source>
        <dbReference type="ARBA" id="ARBA00022692"/>
    </source>
</evidence>
<feature type="transmembrane region" description="Helical" evidence="7">
    <location>
        <begin position="265"/>
        <end position="288"/>
    </location>
</feature>
<dbReference type="GO" id="GO:0006882">
    <property type="term" value="P:intracellular zinc ion homeostasis"/>
    <property type="evidence" value="ECO:0007669"/>
    <property type="project" value="TreeGrafter"/>
</dbReference>
<accession>A0A550CFI9</accession>
<evidence type="ECO:0000313" key="8">
    <source>
        <dbReference type="EMBL" id="TRM63569.1"/>
    </source>
</evidence>